<dbReference type="PANTHER" id="PTHR47976">
    <property type="entry name" value="G-TYPE LECTIN S-RECEPTOR-LIKE SERINE/THREONINE-PROTEIN KINASE SD2-5"/>
    <property type="match status" value="1"/>
</dbReference>
<dbReference type="Proteomes" id="UP000222542">
    <property type="component" value="Unassembled WGS sequence"/>
</dbReference>
<dbReference type="SUPFAM" id="SSF56112">
    <property type="entry name" value="Protein kinase-like (PK-like)"/>
    <property type="match status" value="1"/>
</dbReference>
<dbReference type="Gene3D" id="3.30.200.20">
    <property type="entry name" value="Phosphorylase Kinase, domain 1"/>
    <property type="match status" value="1"/>
</dbReference>
<proteinExistence type="predicted"/>
<dbReference type="Gramene" id="PHT69741">
    <property type="protein sequence ID" value="PHT69741"/>
    <property type="gene ID" value="T459_24845"/>
</dbReference>
<dbReference type="STRING" id="4072.A0A2G2YJH2"/>
<sequence>MPTRFSYDDLNVATENFTKKFGEGGFESVFEGCLEDDTKIAVKCLDEIGQVKKSFLAKAFSIRVHEQWITRKMDLPWKTRANSRLKLQEEDYSRRSQRKKAEEERLVGLINKHSEDMQFYKEEVIKTMKIAAWCLQSDYTKRPSMSMVVKAMEVQGEEEVL</sequence>
<name>A0A2G2YJH2_CAPAN</name>
<comment type="caution">
    <text evidence="2">The sequence shown here is derived from an EMBL/GenBank/DDBJ whole genome shotgun (WGS) entry which is preliminary data.</text>
</comment>
<keyword evidence="3" id="KW-1185">Reference proteome</keyword>
<evidence type="ECO:0000313" key="2">
    <source>
        <dbReference type="EMBL" id="PHT69741.1"/>
    </source>
</evidence>
<dbReference type="InterPro" id="IPR051343">
    <property type="entry name" value="G-type_lectin_kinases/EP1-like"/>
</dbReference>
<keyword evidence="1" id="KW-0732">Signal</keyword>
<evidence type="ECO:0000313" key="3">
    <source>
        <dbReference type="Proteomes" id="UP000222542"/>
    </source>
</evidence>
<gene>
    <name evidence="2" type="ORF">T459_24845</name>
</gene>
<protein>
    <submittedName>
        <fullName evidence="2">Uncharacterized protein</fullName>
    </submittedName>
</protein>
<organism evidence="2 3">
    <name type="scientific">Capsicum annuum</name>
    <name type="common">Capsicum pepper</name>
    <dbReference type="NCBI Taxonomy" id="4072"/>
    <lineage>
        <taxon>Eukaryota</taxon>
        <taxon>Viridiplantae</taxon>
        <taxon>Streptophyta</taxon>
        <taxon>Embryophyta</taxon>
        <taxon>Tracheophyta</taxon>
        <taxon>Spermatophyta</taxon>
        <taxon>Magnoliopsida</taxon>
        <taxon>eudicotyledons</taxon>
        <taxon>Gunneridae</taxon>
        <taxon>Pentapetalae</taxon>
        <taxon>asterids</taxon>
        <taxon>lamiids</taxon>
        <taxon>Solanales</taxon>
        <taxon>Solanaceae</taxon>
        <taxon>Solanoideae</taxon>
        <taxon>Capsiceae</taxon>
        <taxon>Capsicum</taxon>
    </lineage>
</organism>
<dbReference type="Gene3D" id="1.10.510.10">
    <property type="entry name" value="Transferase(Phosphotransferase) domain 1"/>
    <property type="match status" value="1"/>
</dbReference>
<dbReference type="AlphaFoldDB" id="A0A2G2YJH2"/>
<evidence type="ECO:0000256" key="1">
    <source>
        <dbReference type="ARBA" id="ARBA00022729"/>
    </source>
</evidence>
<dbReference type="InterPro" id="IPR011009">
    <property type="entry name" value="Kinase-like_dom_sf"/>
</dbReference>
<dbReference type="EMBL" id="AYRZ02000010">
    <property type="protein sequence ID" value="PHT69741.1"/>
    <property type="molecule type" value="Genomic_DNA"/>
</dbReference>
<reference evidence="2 3" key="1">
    <citation type="journal article" date="2014" name="Nat. Genet.">
        <title>Genome sequence of the hot pepper provides insights into the evolution of pungency in Capsicum species.</title>
        <authorList>
            <person name="Kim S."/>
            <person name="Park M."/>
            <person name="Yeom S.I."/>
            <person name="Kim Y.M."/>
            <person name="Lee J.M."/>
            <person name="Lee H.A."/>
            <person name="Seo E."/>
            <person name="Choi J."/>
            <person name="Cheong K."/>
            <person name="Kim K.T."/>
            <person name="Jung K."/>
            <person name="Lee G.W."/>
            <person name="Oh S.K."/>
            <person name="Bae C."/>
            <person name="Kim S.B."/>
            <person name="Lee H.Y."/>
            <person name="Kim S.Y."/>
            <person name="Kim M.S."/>
            <person name="Kang B.C."/>
            <person name="Jo Y.D."/>
            <person name="Yang H.B."/>
            <person name="Jeong H.J."/>
            <person name="Kang W.H."/>
            <person name="Kwon J.K."/>
            <person name="Shin C."/>
            <person name="Lim J.Y."/>
            <person name="Park J.H."/>
            <person name="Huh J.H."/>
            <person name="Kim J.S."/>
            <person name="Kim B.D."/>
            <person name="Cohen O."/>
            <person name="Paran I."/>
            <person name="Suh M.C."/>
            <person name="Lee S.B."/>
            <person name="Kim Y.K."/>
            <person name="Shin Y."/>
            <person name="Noh S.J."/>
            <person name="Park J."/>
            <person name="Seo Y.S."/>
            <person name="Kwon S.Y."/>
            <person name="Kim H.A."/>
            <person name="Park J.M."/>
            <person name="Kim H.J."/>
            <person name="Choi S.B."/>
            <person name="Bosland P.W."/>
            <person name="Reeves G."/>
            <person name="Jo S.H."/>
            <person name="Lee B.W."/>
            <person name="Cho H.T."/>
            <person name="Choi H.S."/>
            <person name="Lee M.S."/>
            <person name="Yu Y."/>
            <person name="Do Choi Y."/>
            <person name="Park B.S."/>
            <person name="van Deynze A."/>
            <person name="Ashrafi H."/>
            <person name="Hill T."/>
            <person name="Kim W.T."/>
            <person name="Pai H.S."/>
            <person name="Ahn H.K."/>
            <person name="Yeam I."/>
            <person name="Giovannoni J.J."/>
            <person name="Rose J.K."/>
            <person name="Sorensen I."/>
            <person name="Lee S.J."/>
            <person name="Kim R.W."/>
            <person name="Choi I.Y."/>
            <person name="Choi B.S."/>
            <person name="Lim J.S."/>
            <person name="Lee Y.H."/>
            <person name="Choi D."/>
        </authorList>
    </citation>
    <scope>NUCLEOTIDE SEQUENCE [LARGE SCALE GENOMIC DNA]</scope>
    <source>
        <strain evidence="3">cv. CM334</strain>
    </source>
</reference>
<accession>A0A2G2YJH2</accession>
<dbReference type="PANTHER" id="PTHR47976:SF30">
    <property type="entry name" value="RECEPTOR-LIKE SERINE_THREONINE-PROTEIN KINASE"/>
    <property type="match status" value="1"/>
</dbReference>
<reference evidence="2 3" key="2">
    <citation type="journal article" date="2017" name="Genome Biol.">
        <title>New reference genome sequences of hot pepper reveal the massive evolution of plant disease-resistance genes by retroduplication.</title>
        <authorList>
            <person name="Kim S."/>
            <person name="Park J."/>
            <person name="Yeom S.I."/>
            <person name="Kim Y.M."/>
            <person name="Seo E."/>
            <person name="Kim K.T."/>
            <person name="Kim M.S."/>
            <person name="Lee J.M."/>
            <person name="Cheong K."/>
            <person name="Shin H.S."/>
            <person name="Kim S.B."/>
            <person name="Han K."/>
            <person name="Lee J."/>
            <person name="Park M."/>
            <person name="Lee H.A."/>
            <person name="Lee H.Y."/>
            <person name="Lee Y."/>
            <person name="Oh S."/>
            <person name="Lee J.H."/>
            <person name="Choi E."/>
            <person name="Choi E."/>
            <person name="Lee S.E."/>
            <person name="Jeon J."/>
            <person name="Kim H."/>
            <person name="Choi G."/>
            <person name="Song H."/>
            <person name="Lee J."/>
            <person name="Lee S.C."/>
            <person name="Kwon J.K."/>
            <person name="Lee H.Y."/>
            <person name="Koo N."/>
            <person name="Hong Y."/>
            <person name="Kim R.W."/>
            <person name="Kang W.H."/>
            <person name="Huh J.H."/>
            <person name="Kang B.C."/>
            <person name="Yang T.J."/>
            <person name="Lee Y.H."/>
            <person name="Bennetzen J.L."/>
            <person name="Choi D."/>
        </authorList>
    </citation>
    <scope>NUCLEOTIDE SEQUENCE [LARGE SCALE GENOMIC DNA]</scope>
    <source>
        <strain evidence="3">cv. CM334</strain>
    </source>
</reference>